<dbReference type="AlphaFoldDB" id="A0A1I2KGF1"/>
<dbReference type="Pfam" id="PF13715">
    <property type="entry name" value="CarbopepD_reg_2"/>
    <property type="match status" value="1"/>
</dbReference>
<keyword evidence="12" id="KW-0675">Receptor</keyword>
<dbReference type="NCBIfam" id="TIGR01783">
    <property type="entry name" value="TonB-siderophor"/>
    <property type="match status" value="1"/>
</dbReference>
<keyword evidence="7 16" id="KW-0732">Signal</keyword>
<organism evidence="19 20">
    <name type="scientific">Sunxiuqinia elliptica</name>
    <dbReference type="NCBI Taxonomy" id="655355"/>
    <lineage>
        <taxon>Bacteria</taxon>
        <taxon>Pseudomonadati</taxon>
        <taxon>Bacteroidota</taxon>
        <taxon>Bacteroidia</taxon>
        <taxon>Marinilabiliales</taxon>
        <taxon>Prolixibacteraceae</taxon>
        <taxon>Sunxiuqinia</taxon>
    </lineage>
</organism>
<name>A0A1I2KGF1_9BACT</name>
<dbReference type="PANTHER" id="PTHR32552">
    <property type="entry name" value="FERRICHROME IRON RECEPTOR-RELATED"/>
    <property type="match status" value="1"/>
</dbReference>
<dbReference type="InterPro" id="IPR000531">
    <property type="entry name" value="Beta-barrel_TonB"/>
</dbReference>
<evidence type="ECO:0000256" key="16">
    <source>
        <dbReference type="SAM" id="SignalP"/>
    </source>
</evidence>
<evidence type="ECO:0000256" key="12">
    <source>
        <dbReference type="ARBA" id="ARBA00023170"/>
    </source>
</evidence>
<dbReference type="InterPro" id="IPR037066">
    <property type="entry name" value="Plug_dom_sf"/>
</dbReference>
<evidence type="ECO:0000256" key="13">
    <source>
        <dbReference type="ARBA" id="ARBA00023237"/>
    </source>
</evidence>
<keyword evidence="3 14" id="KW-0813">Transport</keyword>
<dbReference type="STRING" id="655355.SAMN05216283_111114"/>
<dbReference type="Pfam" id="PF07715">
    <property type="entry name" value="Plug"/>
    <property type="match status" value="1"/>
</dbReference>
<dbReference type="GO" id="GO:0009279">
    <property type="term" value="C:cell outer membrane"/>
    <property type="evidence" value="ECO:0007669"/>
    <property type="project" value="UniProtKB-SubCell"/>
</dbReference>
<dbReference type="SUPFAM" id="SSF56935">
    <property type="entry name" value="Porins"/>
    <property type="match status" value="1"/>
</dbReference>
<feature type="signal peptide" evidence="16">
    <location>
        <begin position="1"/>
        <end position="19"/>
    </location>
</feature>
<dbReference type="Gene3D" id="2.170.130.10">
    <property type="entry name" value="TonB-dependent receptor, plug domain"/>
    <property type="match status" value="1"/>
</dbReference>
<dbReference type="GO" id="GO:0015344">
    <property type="term" value="F:siderophore uptake transmembrane transporter activity"/>
    <property type="evidence" value="ECO:0007669"/>
    <property type="project" value="TreeGrafter"/>
</dbReference>
<reference evidence="19 20" key="1">
    <citation type="submission" date="2016-10" db="EMBL/GenBank/DDBJ databases">
        <authorList>
            <person name="de Groot N.N."/>
        </authorList>
    </citation>
    <scope>NUCLEOTIDE SEQUENCE [LARGE SCALE GENOMIC DNA]</scope>
    <source>
        <strain evidence="19 20">CGMCC 1.9156</strain>
    </source>
</reference>
<evidence type="ECO:0000256" key="3">
    <source>
        <dbReference type="ARBA" id="ARBA00022448"/>
    </source>
</evidence>
<comment type="similarity">
    <text evidence="2 14 15">Belongs to the TonB-dependent receptor family.</text>
</comment>
<sequence>MYKRLTAISYFILAAFSMASGHSIKGIVYDENDNPLPYASVIIEHTKQGTITNQSGFFQFPKVDDGLKTVTVSFIGYKKASQQVQVNSGASQTIDFHLQVDPNSINEVEVFGSRYKQPEKIATITRMPLRPSEQIQSISVISEKMIAQQGVQTITEAVQNIPGVTLFGSYGGVRESMSIRGYRGVPVLKNGVRIDSDFRTGSALSEMQGVESVQVIKGSAAITQGLGNDLGSPGGIINVVTKTPKFENSGEASLRLGSWGYVRPAFDVQGILNEQKTVAFRLNGVFQRADNYRPVINSNRVYINPSMEFRPNDKTKITVELDYLNDNRTPHTSTVNLAPNDTENFYDLPFDQFLGFDKDNANNKTLTYAARANRILTDHFSLRAAYFHSSYEVNNTSSSVSTIVDGDYSKRARRLSRSLRDDQNSTFQLDFIGQDIYTGDFKHTFQFGFDYKTTKLSTTSFGSAFIDTIHVTQPVINNTLGDVNLMKQSPVESESSSYGFLAQEVLSYKEFIRAILALRYSYSSAINTRSVGPIPGDAWNPMLGLMISPIKNINLFGSYSTTTSLRSAARLMADGGEIGPSNTKQFEVGLKSDWLDNKLRFNFTYFDIITENLSNTEYIEGTNQPTGYYFKAGDLKRNGIETELSGRLTDDLQVILGYAYLDARYENSPSYVDGSAPMNAPEHTANGWVYYSFNKSALKGLSLGLGAYYVGEKPSNEYLIKPDGHGTPVGTKPFNMPAYTTVNAQVAYATGDFTIRAFLNNLFDQVGYNAYFRGGYINQIDPRNFAVTLSYQF</sequence>
<evidence type="ECO:0000259" key="18">
    <source>
        <dbReference type="Pfam" id="PF07715"/>
    </source>
</evidence>
<keyword evidence="20" id="KW-1185">Reference proteome</keyword>
<accession>A0A1I2KGF1</accession>
<gene>
    <name evidence="19" type="ORF">SAMN05216283_111114</name>
</gene>
<keyword evidence="5" id="KW-0410">Iron transport</keyword>
<evidence type="ECO:0000256" key="15">
    <source>
        <dbReference type="RuleBase" id="RU003357"/>
    </source>
</evidence>
<dbReference type="InterPro" id="IPR012910">
    <property type="entry name" value="Plug_dom"/>
</dbReference>
<keyword evidence="8" id="KW-0408">Iron</keyword>
<evidence type="ECO:0000256" key="4">
    <source>
        <dbReference type="ARBA" id="ARBA00022452"/>
    </source>
</evidence>
<evidence type="ECO:0000256" key="11">
    <source>
        <dbReference type="ARBA" id="ARBA00023136"/>
    </source>
</evidence>
<dbReference type="PANTHER" id="PTHR32552:SF68">
    <property type="entry name" value="FERRICHROME OUTER MEMBRANE TRANSPORTER_PHAGE RECEPTOR"/>
    <property type="match status" value="1"/>
</dbReference>
<dbReference type="Proteomes" id="UP000198964">
    <property type="component" value="Unassembled WGS sequence"/>
</dbReference>
<evidence type="ECO:0000259" key="17">
    <source>
        <dbReference type="Pfam" id="PF00593"/>
    </source>
</evidence>
<evidence type="ECO:0000256" key="10">
    <source>
        <dbReference type="ARBA" id="ARBA00023077"/>
    </source>
</evidence>
<evidence type="ECO:0000256" key="2">
    <source>
        <dbReference type="ARBA" id="ARBA00009810"/>
    </source>
</evidence>
<evidence type="ECO:0000256" key="5">
    <source>
        <dbReference type="ARBA" id="ARBA00022496"/>
    </source>
</evidence>
<comment type="subcellular location">
    <subcellularLocation>
        <location evidence="1 14">Cell outer membrane</location>
        <topology evidence="1 14">Multi-pass membrane protein</topology>
    </subcellularLocation>
</comment>
<evidence type="ECO:0000313" key="19">
    <source>
        <dbReference type="EMBL" id="SFF64181.1"/>
    </source>
</evidence>
<dbReference type="Gene3D" id="2.40.170.20">
    <property type="entry name" value="TonB-dependent receptor, beta-barrel domain"/>
    <property type="match status" value="1"/>
</dbReference>
<keyword evidence="13 14" id="KW-0998">Cell outer membrane</keyword>
<evidence type="ECO:0000256" key="6">
    <source>
        <dbReference type="ARBA" id="ARBA00022692"/>
    </source>
</evidence>
<feature type="chain" id="PRO_5011756097" evidence="16">
    <location>
        <begin position="20"/>
        <end position="793"/>
    </location>
</feature>
<dbReference type="Pfam" id="PF00593">
    <property type="entry name" value="TonB_dep_Rec_b-barrel"/>
    <property type="match status" value="1"/>
</dbReference>
<evidence type="ECO:0000256" key="14">
    <source>
        <dbReference type="PROSITE-ProRule" id="PRU01360"/>
    </source>
</evidence>
<evidence type="ECO:0000256" key="7">
    <source>
        <dbReference type="ARBA" id="ARBA00022729"/>
    </source>
</evidence>
<dbReference type="GO" id="GO:0038023">
    <property type="term" value="F:signaling receptor activity"/>
    <property type="evidence" value="ECO:0007669"/>
    <property type="project" value="InterPro"/>
</dbReference>
<evidence type="ECO:0000256" key="9">
    <source>
        <dbReference type="ARBA" id="ARBA00023065"/>
    </source>
</evidence>
<evidence type="ECO:0000256" key="8">
    <source>
        <dbReference type="ARBA" id="ARBA00023004"/>
    </source>
</evidence>
<dbReference type="InterPro" id="IPR010105">
    <property type="entry name" value="TonB_sidphr_rcpt"/>
</dbReference>
<dbReference type="RefSeq" id="WP_093921119.1">
    <property type="nucleotide sequence ID" value="NZ_FONW01000011.1"/>
</dbReference>
<keyword evidence="6 14" id="KW-0812">Transmembrane</keyword>
<dbReference type="Gene3D" id="2.60.40.1120">
    <property type="entry name" value="Carboxypeptidase-like, regulatory domain"/>
    <property type="match status" value="1"/>
</dbReference>
<dbReference type="SUPFAM" id="SSF49464">
    <property type="entry name" value="Carboxypeptidase regulatory domain-like"/>
    <property type="match status" value="1"/>
</dbReference>
<dbReference type="GO" id="GO:0015891">
    <property type="term" value="P:siderophore transport"/>
    <property type="evidence" value="ECO:0007669"/>
    <property type="project" value="InterPro"/>
</dbReference>
<dbReference type="InterPro" id="IPR008969">
    <property type="entry name" value="CarboxyPept-like_regulatory"/>
</dbReference>
<feature type="domain" description="TonB-dependent receptor-like beta-barrel" evidence="17">
    <location>
        <begin position="312"/>
        <end position="762"/>
    </location>
</feature>
<keyword evidence="10 15" id="KW-0798">TonB box</keyword>
<dbReference type="EMBL" id="FONW01000011">
    <property type="protein sequence ID" value="SFF64181.1"/>
    <property type="molecule type" value="Genomic_DNA"/>
</dbReference>
<dbReference type="PROSITE" id="PS52016">
    <property type="entry name" value="TONB_DEPENDENT_REC_3"/>
    <property type="match status" value="1"/>
</dbReference>
<keyword evidence="9" id="KW-0406">Ion transport</keyword>
<feature type="domain" description="TonB-dependent receptor plug" evidence="18">
    <location>
        <begin position="132"/>
        <end position="226"/>
    </location>
</feature>
<keyword evidence="11 14" id="KW-0472">Membrane</keyword>
<dbReference type="InterPro" id="IPR036942">
    <property type="entry name" value="Beta-barrel_TonB_sf"/>
</dbReference>
<proteinExistence type="inferred from homology"/>
<keyword evidence="4 14" id="KW-1134">Transmembrane beta strand</keyword>
<evidence type="ECO:0000256" key="1">
    <source>
        <dbReference type="ARBA" id="ARBA00004571"/>
    </source>
</evidence>
<dbReference type="InterPro" id="IPR039426">
    <property type="entry name" value="TonB-dep_rcpt-like"/>
</dbReference>
<dbReference type="CDD" id="cd01347">
    <property type="entry name" value="ligand_gated_channel"/>
    <property type="match status" value="1"/>
</dbReference>
<protein>
    <submittedName>
        <fullName evidence="19">Iron complex outermembrane recepter protein</fullName>
    </submittedName>
</protein>
<evidence type="ECO:0000313" key="20">
    <source>
        <dbReference type="Proteomes" id="UP000198964"/>
    </source>
</evidence>